<evidence type="ECO:0000259" key="11">
    <source>
        <dbReference type="PROSITE" id="PS50863"/>
    </source>
</evidence>
<comment type="caution">
    <text evidence="13">The sequence shown here is derived from an EMBL/GenBank/DDBJ whole genome shotgun (WGS) entry which is preliminary data.</text>
</comment>
<dbReference type="SUPFAM" id="SSF101936">
    <property type="entry name" value="DNA-binding pseudobarrel domain"/>
    <property type="match status" value="1"/>
</dbReference>
<dbReference type="PANTHER" id="PTHR31384:SF96">
    <property type="entry name" value="AUXIN RESPONSE FACTOR 1"/>
    <property type="match status" value="1"/>
</dbReference>
<keyword evidence="7 9" id="KW-0539">Nucleus</keyword>
<dbReference type="PROSITE" id="PS50863">
    <property type="entry name" value="B3"/>
    <property type="match status" value="1"/>
</dbReference>
<dbReference type="CDD" id="cd10017">
    <property type="entry name" value="B3_DNA"/>
    <property type="match status" value="1"/>
</dbReference>
<dbReference type="GO" id="GO:0005634">
    <property type="term" value="C:nucleus"/>
    <property type="evidence" value="ECO:0007669"/>
    <property type="project" value="UniProtKB-SubCell"/>
</dbReference>
<dbReference type="InterPro" id="IPR010525">
    <property type="entry name" value="ARF_dom"/>
</dbReference>
<evidence type="ECO:0000259" key="12">
    <source>
        <dbReference type="PROSITE" id="PS51745"/>
    </source>
</evidence>
<dbReference type="EMBL" id="JACMSC010000004">
    <property type="protein sequence ID" value="KAG6524115.1"/>
    <property type="molecule type" value="Genomic_DNA"/>
</dbReference>
<dbReference type="InterPro" id="IPR033389">
    <property type="entry name" value="AUX/IAA_dom"/>
</dbReference>
<evidence type="ECO:0000256" key="9">
    <source>
        <dbReference type="RuleBase" id="RU004561"/>
    </source>
</evidence>
<feature type="region of interest" description="Disordered" evidence="10">
    <location>
        <begin position="517"/>
        <end position="538"/>
    </location>
</feature>
<dbReference type="FunFam" id="2.40.330.10:FF:000001">
    <property type="entry name" value="Auxin response factor"/>
    <property type="match status" value="1"/>
</dbReference>
<dbReference type="InterPro" id="IPR053793">
    <property type="entry name" value="PB1-like"/>
</dbReference>
<evidence type="ECO:0000256" key="8">
    <source>
        <dbReference type="ARBA" id="ARBA00023294"/>
    </source>
</evidence>
<dbReference type="FunFam" id="3.10.20.90:FF:000047">
    <property type="entry name" value="Auxin response factor"/>
    <property type="match status" value="1"/>
</dbReference>
<evidence type="ECO:0000256" key="6">
    <source>
        <dbReference type="ARBA" id="ARBA00023163"/>
    </source>
</evidence>
<feature type="domain" description="PB1" evidence="12">
    <location>
        <begin position="554"/>
        <end position="647"/>
    </location>
</feature>
<comment type="function">
    <text evidence="1 9">Auxin response factors (ARFs) are transcriptional factors that bind specifically to the DNA sequence 5'-TGTCTC-3' found in the auxin-responsive promoter elements (AuxREs).</text>
</comment>
<proteinExistence type="inferred from homology"/>
<evidence type="ECO:0000256" key="5">
    <source>
        <dbReference type="ARBA" id="ARBA00023125"/>
    </source>
</evidence>
<dbReference type="InterPro" id="IPR003340">
    <property type="entry name" value="B3_DNA-bd"/>
</dbReference>
<name>A0A8J5LP73_ZINOF</name>
<dbReference type="GO" id="GO:0009734">
    <property type="term" value="P:auxin-activated signaling pathway"/>
    <property type="evidence" value="ECO:0007669"/>
    <property type="project" value="UniProtKB-KW"/>
</dbReference>
<dbReference type="Proteomes" id="UP000734854">
    <property type="component" value="Unassembled WGS sequence"/>
</dbReference>
<feature type="domain" description="TF-B3" evidence="11">
    <location>
        <begin position="124"/>
        <end position="226"/>
    </location>
</feature>
<evidence type="ECO:0000256" key="7">
    <source>
        <dbReference type="ARBA" id="ARBA00023242"/>
    </source>
</evidence>
<dbReference type="FunFam" id="2.30.30.1040:FF:000001">
    <property type="entry name" value="Auxin response factor"/>
    <property type="match status" value="1"/>
</dbReference>
<accession>A0A8J5LP73</accession>
<dbReference type="Gene3D" id="2.30.30.1040">
    <property type="match status" value="1"/>
</dbReference>
<dbReference type="SUPFAM" id="SSF54277">
    <property type="entry name" value="CAD &amp; PB1 domains"/>
    <property type="match status" value="1"/>
</dbReference>
<evidence type="ECO:0000256" key="2">
    <source>
        <dbReference type="ARBA" id="ARBA00004123"/>
    </source>
</evidence>
<dbReference type="PROSITE" id="PS51745">
    <property type="entry name" value="PB1"/>
    <property type="match status" value="1"/>
</dbReference>
<evidence type="ECO:0000256" key="4">
    <source>
        <dbReference type="ARBA" id="ARBA00023015"/>
    </source>
</evidence>
<dbReference type="Gene3D" id="3.10.20.90">
    <property type="entry name" value="Phosphatidylinositol 3-kinase Catalytic Subunit, Chain A, domain 1"/>
    <property type="match status" value="1"/>
</dbReference>
<dbReference type="SMART" id="SM01019">
    <property type="entry name" value="B3"/>
    <property type="match status" value="1"/>
</dbReference>
<dbReference type="AlphaFoldDB" id="A0A8J5LP73"/>
<dbReference type="InterPro" id="IPR044835">
    <property type="entry name" value="ARF_plant"/>
</dbReference>
<gene>
    <name evidence="13" type="ORF">ZIOFF_014005</name>
</gene>
<dbReference type="Pfam" id="PF06507">
    <property type="entry name" value="ARF_AD"/>
    <property type="match status" value="1"/>
</dbReference>
<reference evidence="13 14" key="1">
    <citation type="submission" date="2020-08" db="EMBL/GenBank/DDBJ databases">
        <title>Plant Genome Project.</title>
        <authorList>
            <person name="Zhang R.-G."/>
        </authorList>
    </citation>
    <scope>NUCLEOTIDE SEQUENCE [LARGE SCALE GENOMIC DNA]</scope>
    <source>
        <tissue evidence="13">Rhizome</tissue>
    </source>
</reference>
<protein>
    <recommendedName>
        <fullName evidence="9">Auxin response factor</fullName>
    </recommendedName>
</protein>
<keyword evidence="14" id="KW-1185">Reference proteome</keyword>
<evidence type="ECO:0000256" key="1">
    <source>
        <dbReference type="ARBA" id="ARBA00003182"/>
    </source>
</evidence>
<keyword evidence="4 9" id="KW-0805">Transcription regulation</keyword>
<dbReference type="PANTHER" id="PTHR31384">
    <property type="entry name" value="AUXIN RESPONSE FACTOR 4-RELATED"/>
    <property type="match status" value="1"/>
</dbReference>
<dbReference type="Gene3D" id="2.40.330.10">
    <property type="entry name" value="DNA-binding pseudobarrel domain"/>
    <property type="match status" value="1"/>
</dbReference>
<dbReference type="Pfam" id="PF02362">
    <property type="entry name" value="B3"/>
    <property type="match status" value="1"/>
</dbReference>
<evidence type="ECO:0000256" key="10">
    <source>
        <dbReference type="SAM" id="MobiDB-lite"/>
    </source>
</evidence>
<feature type="region of interest" description="Disordered" evidence="10">
    <location>
        <begin position="101"/>
        <end position="120"/>
    </location>
</feature>
<dbReference type="GO" id="GO:0006355">
    <property type="term" value="P:regulation of DNA-templated transcription"/>
    <property type="evidence" value="ECO:0007669"/>
    <property type="project" value="InterPro"/>
</dbReference>
<keyword evidence="5 9" id="KW-0238">DNA-binding</keyword>
<evidence type="ECO:0000313" key="13">
    <source>
        <dbReference type="EMBL" id="KAG6524115.1"/>
    </source>
</evidence>
<comment type="subcellular location">
    <subcellularLocation>
        <location evidence="2 9">Nucleus</location>
    </subcellularLocation>
</comment>
<sequence>MAVALANSSPGFGTSGDALYKELWHACAGPLVTLPREGERVYYFPQGHMEQLEASTNQGLDHHVPAFNLPSKILCKVVNVVLRAEEDTDEVFAQITLLPESNPGEITSPDPPLPEPERPKVHSFCKTLTASDTSTHGGFSVLRRHAEECLPPLDMSQDPPSQELLAKDLHGNDWRFRHIFRGQPRRHLLTSGWSVFVSSKRLAAGDAFIFLRGESDELRVGVRRLKRQLTNMPTSVISSHSMHLGVLATASHAITTGTLFSVFYRPRASQAEFIICLNKYVEAKNQKLSVGMRFKMRFEGDEAPERRLSGTIVGVNKKTSSQWGDSEWRSLKVQWDEQLSITLPGRVSPWELEPLVAAIPPISQPVQRVKRARPPVSLISSVLSSGSGGWKSPSQTAQMFSFSASQSVLELHSPSKPISLFASPSNPNSVGLLETKNSPSTVTNSRMCWSVRPEIQSDALSASGNKESCDKKHETSQGCRIFGIQLNEGCGIEETSPVPTITRVGRIRTDQPMTYLEVDSERQSQQSADRSDTPAITSEPDMSCLREMQTRQPRSCTKVHMQGMAVGRAVDLTRLSGYDKLLQKLETMFNIEGELTSALRKWEVVYTDDEDDMMMVGDDPWVEFCSMVRKIYIYTSEEAKRLSPKKKFPVIAGVVKLGSKKSLLDADADQNNVEDEDPEGRMLALLVMVSSDVVAFFFLLEMRRQNG</sequence>
<dbReference type="InterPro" id="IPR015300">
    <property type="entry name" value="DNA-bd_pseudobarrel_sf"/>
</dbReference>
<keyword evidence="8 9" id="KW-0927">Auxin signaling pathway</keyword>
<comment type="subunit">
    <text evidence="9">Homodimers and heterodimers.</text>
</comment>
<dbReference type="GO" id="GO:0003677">
    <property type="term" value="F:DNA binding"/>
    <property type="evidence" value="ECO:0007669"/>
    <property type="project" value="UniProtKB-KW"/>
</dbReference>
<evidence type="ECO:0000256" key="3">
    <source>
        <dbReference type="ARBA" id="ARBA00007853"/>
    </source>
</evidence>
<comment type="similarity">
    <text evidence="3 9">Belongs to the ARF family.</text>
</comment>
<dbReference type="Pfam" id="PF02309">
    <property type="entry name" value="AUX_IAA"/>
    <property type="match status" value="2"/>
</dbReference>
<keyword evidence="6 9" id="KW-0804">Transcription</keyword>
<organism evidence="13 14">
    <name type="scientific">Zingiber officinale</name>
    <name type="common">Ginger</name>
    <name type="synonym">Amomum zingiber</name>
    <dbReference type="NCBI Taxonomy" id="94328"/>
    <lineage>
        <taxon>Eukaryota</taxon>
        <taxon>Viridiplantae</taxon>
        <taxon>Streptophyta</taxon>
        <taxon>Embryophyta</taxon>
        <taxon>Tracheophyta</taxon>
        <taxon>Spermatophyta</taxon>
        <taxon>Magnoliopsida</taxon>
        <taxon>Liliopsida</taxon>
        <taxon>Zingiberales</taxon>
        <taxon>Zingiberaceae</taxon>
        <taxon>Zingiber</taxon>
    </lineage>
</organism>
<evidence type="ECO:0000313" key="14">
    <source>
        <dbReference type="Proteomes" id="UP000734854"/>
    </source>
</evidence>